<proteinExistence type="predicted"/>
<gene>
    <name evidence="1" type="ORF">NDU88_001688</name>
</gene>
<evidence type="ECO:0008006" key="3">
    <source>
        <dbReference type="Google" id="ProtNLM"/>
    </source>
</evidence>
<organism evidence="1 2">
    <name type="scientific">Pleurodeles waltl</name>
    <name type="common">Iberian ribbed newt</name>
    <dbReference type="NCBI Taxonomy" id="8319"/>
    <lineage>
        <taxon>Eukaryota</taxon>
        <taxon>Metazoa</taxon>
        <taxon>Chordata</taxon>
        <taxon>Craniata</taxon>
        <taxon>Vertebrata</taxon>
        <taxon>Euteleostomi</taxon>
        <taxon>Amphibia</taxon>
        <taxon>Batrachia</taxon>
        <taxon>Caudata</taxon>
        <taxon>Salamandroidea</taxon>
        <taxon>Salamandridae</taxon>
        <taxon>Pleurodelinae</taxon>
        <taxon>Pleurodeles</taxon>
    </lineage>
</organism>
<keyword evidence="2" id="KW-1185">Reference proteome</keyword>
<accession>A0AAV7TIG6</accession>
<sequence>MMSTKAIGKKSRHTCTRESCLDAGHVALVTSHLKPPLSPHCSGAIVDIDEAKEPRGAFYYGGEPRPASVVRGAEALGPLRTARLDWPAGSDLRKH</sequence>
<name>A0AAV7TIG6_PLEWA</name>
<dbReference type="Proteomes" id="UP001066276">
    <property type="component" value="Chromosome 3_2"/>
</dbReference>
<dbReference type="EMBL" id="JANPWB010000006">
    <property type="protein sequence ID" value="KAJ1176407.1"/>
    <property type="molecule type" value="Genomic_DNA"/>
</dbReference>
<dbReference type="AlphaFoldDB" id="A0AAV7TIG6"/>
<comment type="caution">
    <text evidence="1">The sequence shown here is derived from an EMBL/GenBank/DDBJ whole genome shotgun (WGS) entry which is preliminary data.</text>
</comment>
<reference evidence="1" key="1">
    <citation type="journal article" date="2022" name="bioRxiv">
        <title>Sequencing and chromosome-scale assembly of the giantPleurodeles waltlgenome.</title>
        <authorList>
            <person name="Brown T."/>
            <person name="Elewa A."/>
            <person name="Iarovenko S."/>
            <person name="Subramanian E."/>
            <person name="Araus A.J."/>
            <person name="Petzold A."/>
            <person name="Susuki M."/>
            <person name="Suzuki K.-i.T."/>
            <person name="Hayashi T."/>
            <person name="Toyoda A."/>
            <person name="Oliveira C."/>
            <person name="Osipova E."/>
            <person name="Leigh N.D."/>
            <person name="Simon A."/>
            <person name="Yun M.H."/>
        </authorList>
    </citation>
    <scope>NUCLEOTIDE SEQUENCE</scope>
    <source>
        <strain evidence="1">20211129_DDA</strain>
        <tissue evidence="1">Liver</tissue>
    </source>
</reference>
<evidence type="ECO:0000313" key="2">
    <source>
        <dbReference type="Proteomes" id="UP001066276"/>
    </source>
</evidence>
<evidence type="ECO:0000313" key="1">
    <source>
        <dbReference type="EMBL" id="KAJ1176407.1"/>
    </source>
</evidence>
<protein>
    <recommendedName>
        <fullName evidence="3">DUF397 domain-containing protein</fullName>
    </recommendedName>
</protein>